<dbReference type="SUPFAM" id="SSF51556">
    <property type="entry name" value="Metallo-dependent hydrolases"/>
    <property type="match status" value="1"/>
</dbReference>
<keyword evidence="1" id="KW-0456">Lyase</keyword>
<dbReference type="InterPro" id="IPR032466">
    <property type="entry name" value="Metal_Hydrolase"/>
</dbReference>
<dbReference type="Gene3D" id="3.20.20.140">
    <property type="entry name" value="Metal-dependent hydrolases"/>
    <property type="match status" value="1"/>
</dbReference>
<evidence type="ECO:0000259" key="2">
    <source>
        <dbReference type="Pfam" id="PF04909"/>
    </source>
</evidence>
<evidence type="ECO:0000313" key="3">
    <source>
        <dbReference type="EMBL" id="MBU2692503.1"/>
    </source>
</evidence>
<reference evidence="3" key="1">
    <citation type="submission" date="2021-05" db="EMBL/GenBank/DDBJ databases">
        <title>Energy efficiency and biological interactions define the core microbiome of deep oligotrophic groundwater.</title>
        <authorList>
            <person name="Mehrshad M."/>
            <person name="Lopez-Fernandez M."/>
            <person name="Bell E."/>
            <person name="Bernier-Latmani R."/>
            <person name="Bertilsson S."/>
            <person name="Dopson M."/>
        </authorList>
    </citation>
    <scope>NUCLEOTIDE SEQUENCE</scope>
    <source>
        <strain evidence="3">Modern_marine.mb.64</strain>
    </source>
</reference>
<dbReference type="EMBL" id="JAHJDP010000093">
    <property type="protein sequence ID" value="MBU2692503.1"/>
    <property type="molecule type" value="Genomic_DNA"/>
</dbReference>
<gene>
    <name evidence="3" type="ORF">KJ970_16405</name>
</gene>
<accession>A0A948RZH4</accession>
<comment type="caution">
    <text evidence="3">The sequence shown here is derived from an EMBL/GenBank/DDBJ whole genome shotgun (WGS) entry which is preliminary data.</text>
</comment>
<feature type="domain" description="Amidohydrolase-related" evidence="2">
    <location>
        <begin position="47"/>
        <end position="285"/>
    </location>
</feature>
<dbReference type="AlphaFoldDB" id="A0A948RZH4"/>
<organism evidence="3 4">
    <name type="scientific">Eiseniibacteriota bacterium</name>
    <dbReference type="NCBI Taxonomy" id="2212470"/>
    <lineage>
        <taxon>Bacteria</taxon>
        <taxon>Candidatus Eiseniibacteriota</taxon>
    </lineage>
</organism>
<dbReference type="GO" id="GO:0016831">
    <property type="term" value="F:carboxy-lyase activity"/>
    <property type="evidence" value="ECO:0007669"/>
    <property type="project" value="InterPro"/>
</dbReference>
<protein>
    <submittedName>
        <fullName evidence="3">Amidohydrolase family protein</fullName>
    </submittedName>
</protein>
<evidence type="ECO:0000256" key="1">
    <source>
        <dbReference type="ARBA" id="ARBA00023239"/>
    </source>
</evidence>
<dbReference type="Pfam" id="PF04909">
    <property type="entry name" value="Amidohydro_2"/>
    <property type="match status" value="1"/>
</dbReference>
<dbReference type="InterPro" id="IPR032465">
    <property type="entry name" value="ACMSD"/>
</dbReference>
<evidence type="ECO:0000313" key="4">
    <source>
        <dbReference type="Proteomes" id="UP000777784"/>
    </source>
</evidence>
<dbReference type="CDD" id="cd01292">
    <property type="entry name" value="metallo-dependent_hydrolases"/>
    <property type="match status" value="1"/>
</dbReference>
<name>A0A948RZH4_UNCEI</name>
<dbReference type="PANTHER" id="PTHR21240">
    <property type="entry name" value="2-AMINO-3-CARBOXYLMUCONATE-6-SEMIALDEHYDE DECARBOXYLASE"/>
    <property type="match status" value="1"/>
</dbReference>
<proteinExistence type="predicted"/>
<dbReference type="Proteomes" id="UP000777784">
    <property type="component" value="Unassembled WGS sequence"/>
</dbReference>
<dbReference type="PANTHER" id="PTHR21240:SF19">
    <property type="entry name" value="CATALYTIC_ HYDROLASE"/>
    <property type="match status" value="1"/>
</dbReference>
<sequence>MNQSLKGITDIHIHVQPWDQLRPEVKEIVCRGRKDAVFIEGVIADPHLLISEMDRLGVQRVGLMNFASSVIGSGEEINDWTVNYIRGYESRLVAFGCPDLQNCRDIGRRIRDLADRGLRGLKIHPPHQGMAPNAYLEEPGHPLAVLYETAQHLKLPVAFHTGTSSFPGARSRLGHPMLIDDVAIDFPELTILLAHSGRPLWYDEAVFLARRHSHLYLDLSSIPARRIPEILPRLEMIADKVLYGSDWPGPGVPSLQECLTDFIELDIPLEVKTKILIENGNRLLGEPFI</sequence>
<dbReference type="InterPro" id="IPR006680">
    <property type="entry name" value="Amidohydro-rel"/>
</dbReference>
<dbReference type="GO" id="GO:0016787">
    <property type="term" value="F:hydrolase activity"/>
    <property type="evidence" value="ECO:0007669"/>
    <property type="project" value="InterPro"/>
</dbReference>